<dbReference type="HOGENOM" id="CLU_010186_7_0_6"/>
<name>F2JUP7_MARM1</name>
<dbReference type="STRING" id="717774.Marme_1189"/>
<dbReference type="InterPro" id="IPR036425">
    <property type="entry name" value="MoaB/Mog-like_dom_sf"/>
</dbReference>
<dbReference type="Proteomes" id="UP000001062">
    <property type="component" value="Chromosome"/>
</dbReference>
<dbReference type="InterPro" id="IPR005110">
    <property type="entry name" value="MoeA_linker/N"/>
</dbReference>
<dbReference type="SUPFAM" id="SSF63867">
    <property type="entry name" value="MoeA C-terminal domain-like"/>
    <property type="match status" value="1"/>
</dbReference>
<dbReference type="PATRIC" id="fig|717774.3.peg.1234"/>
<comment type="function">
    <text evidence="2 11">Catalyzes the insertion of molybdate into adenylated molybdopterin with the concomitant release of AMP.</text>
</comment>
<dbReference type="InterPro" id="IPR036688">
    <property type="entry name" value="MoeA_C_domain_IV_sf"/>
</dbReference>
<comment type="pathway">
    <text evidence="3 11">Cofactor biosynthesis; molybdopterin biosynthesis.</text>
</comment>
<dbReference type="NCBIfam" id="TIGR00177">
    <property type="entry name" value="molyb_syn"/>
    <property type="match status" value="1"/>
</dbReference>
<dbReference type="EMBL" id="CP002583">
    <property type="protein sequence ID" value="ADZ90462.1"/>
    <property type="molecule type" value="Genomic_DNA"/>
</dbReference>
<accession>F2JUP7</accession>
<keyword evidence="5 11" id="KW-0500">Molybdenum</keyword>
<evidence type="ECO:0000259" key="12">
    <source>
        <dbReference type="SMART" id="SM00852"/>
    </source>
</evidence>
<dbReference type="InterPro" id="IPR038987">
    <property type="entry name" value="MoeA-like"/>
</dbReference>
<comment type="catalytic activity">
    <reaction evidence="10">
        <text>adenylyl-molybdopterin + molybdate = Mo-molybdopterin + AMP + H(+)</text>
        <dbReference type="Rhea" id="RHEA:35047"/>
        <dbReference type="ChEBI" id="CHEBI:15378"/>
        <dbReference type="ChEBI" id="CHEBI:36264"/>
        <dbReference type="ChEBI" id="CHEBI:62727"/>
        <dbReference type="ChEBI" id="CHEBI:71302"/>
        <dbReference type="ChEBI" id="CHEBI:456215"/>
        <dbReference type="EC" id="2.10.1.1"/>
    </reaction>
</comment>
<dbReference type="Gene3D" id="3.40.980.10">
    <property type="entry name" value="MoaB/Mog-like domain"/>
    <property type="match status" value="1"/>
</dbReference>
<dbReference type="RefSeq" id="WP_013660367.1">
    <property type="nucleotide sequence ID" value="NC_015276.1"/>
</dbReference>
<protein>
    <recommendedName>
        <fullName evidence="11">Molybdopterin molybdenumtransferase</fullName>
        <ecNumber evidence="11">2.10.1.1</ecNumber>
    </recommendedName>
</protein>
<proteinExistence type="inferred from homology"/>
<dbReference type="GO" id="GO:0061599">
    <property type="term" value="F:molybdopterin molybdotransferase activity"/>
    <property type="evidence" value="ECO:0007669"/>
    <property type="project" value="UniProtKB-UniRule"/>
</dbReference>
<dbReference type="SUPFAM" id="SSF63882">
    <property type="entry name" value="MoeA N-terminal region -like"/>
    <property type="match status" value="1"/>
</dbReference>
<evidence type="ECO:0000256" key="1">
    <source>
        <dbReference type="ARBA" id="ARBA00001946"/>
    </source>
</evidence>
<sequence>MPPKMMPFEEALTFFQTCLPTLVEKETVPLASALGKVLAEDIVSPINVPPAANSAMDGYALNIDQASEHADTKQTPFQVSQRIPAGHAPSPLVTGTVARIFTGAEIPLGANAVIMQEEVRVNSDDTISLLRLPSANENIRPKGQDVASGQSILHSGQHLNAMDIGLLASIGINRVTIFKPLQVGILTTGDELIAPGTPLQDGQIYNSNGPMLQGLLTQSGYQVIDVTHCLDDKAATESALQNLANKVDIILSSGGVSVGEEDYVKDAIERNGTINLWKVAMKPGKPIVIAKVFNTPLIGLPGNPSSTLVTYHWLANAALKRASGQAIQRPKPIPVKASFSRNKTISRDEFLRVSIQNGQAKPHPQQSSGALLPACESDGYLHIPAGFEINQEDSYDFYPFSTF</sequence>
<keyword evidence="7 11" id="KW-0479">Metal-binding</keyword>
<comment type="cofactor">
    <cofactor evidence="1 11">
        <name>Mg(2+)</name>
        <dbReference type="ChEBI" id="CHEBI:18420"/>
    </cofactor>
</comment>
<dbReference type="SUPFAM" id="SSF53218">
    <property type="entry name" value="Molybdenum cofactor biosynthesis proteins"/>
    <property type="match status" value="1"/>
</dbReference>
<dbReference type="Gene3D" id="2.40.340.10">
    <property type="entry name" value="MoeA, C-terminal, domain IV"/>
    <property type="match status" value="1"/>
</dbReference>
<dbReference type="Pfam" id="PF03453">
    <property type="entry name" value="MoeA_N"/>
    <property type="match status" value="1"/>
</dbReference>
<evidence type="ECO:0000256" key="3">
    <source>
        <dbReference type="ARBA" id="ARBA00005046"/>
    </source>
</evidence>
<dbReference type="PANTHER" id="PTHR10192">
    <property type="entry name" value="MOLYBDOPTERIN BIOSYNTHESIS PROTEIN"/>
    <property type="match status" value="1"/>
</dbReference>
<dbReference type="PROSITE" id="PS01079">
    <property type="entry name" value="MOCF_BIOSYNTHESIS_2"/>
    <property type="match status" value="1"/>
</dbReference>
<dbReference type="PANTHER" id="PTHR10192:SF5">
    <property type="entry name" value="GEPHYRIN"/>
    <property type="match status" value="1"/>
</dbReference>
<evidence type="ECO:0000256" key="9">
    <source>
        <dbReference type="ARBA" id="ARBA00023150"/>
    </source>
</evidence>
<dbReference type="Gene3D" id="3.90.105.10">
    <property type="entry name" value="Molybdopterin biosynthesis moea protein, domain 2"/>
    <property type="match status" value="1"/>
</dbReference>
<feature type="domain" description="MoaB/Mog" evidence="12">
    <location>
        <begin position="184"/>
        <end position="321"/>
    </location>
</feature>
<dbReference type="GO" id="GO:0005829">
    <property type="term" value="C:cytosol"/>
    <property type="evidence" value="ECO:0007669"/>
    <property type="project" value="TreeGrafter"/>
</dbReference>
<dbReference type="AlphaFoldDB" id="F2JUP7"/>
<evidence type="ECO:0000256" key="6">
    <source>
        <dbReference type="ARBA" id="ARBA00022679"/>
    </source>
</evidence>
<organism evidence="13 14">
    <name type="scientific">Marinomonas mediterranea (strain ATCC 700492 / JCM 21426 / NBRC 103028 / MMB-1)</name>
    <dbReference type="NCBI Taxonomy" id="717774"/>
    <lineage>
        <taxon>Bacteria</taxon>
        <taxon>Pseudomonadati</taxon>
        <taxon>Pseudomonadota</taxon>
        <taxon>Gammaproteobacteria</taxon>
        <taxon>Oceanospirillales</taxon>
        <taxon>Oceanospirillaceae</taxon>
        <taxon>Marinomonas</taxon>
    </lineage>
</organism>
<gene>
    <name evidence="13" type="ordered locus">Marme_1189</name>
</gene>
<dbReference type="FunFam" id="3.40.980.10:FF:000004">
    <property type="entry name" value="Molybdopterin molybdenumtransferase"/>
    <property type="match status" value="1"/>
</dbReference>
<evidence type="ECO:0000256" key="8">
    <source>
        <dbReference type="ARBA" id="ARBA00022842"/>
    </source>
</evidence>
<evidence type="ECO:0000256" key="2">
    <source>
        <dbReference type="ARBA" id="ARBA00002901"/>
    </source>
</evidence>
<dbReference type="KEGG" id="mme:Marme_1189"/>
<dbReference type="EC" id="2.10.1.1" evidence="11"/>
<reference evidence="13 14" key="1">
    <citation type="journal article" date="2012" name="Stand. Genomic Sci.">
        <title>Complete genome sequence of the melanogenic marine bacterium Marinomonas mediterranea type strain (MMB-1(T)).</title>
        <authorList>
            <person name="Lucas-Elio P."/>
            <person name="Goodwin L."/>
            <person name="Woyke T."/>
            <person name="Pitluck S."/>
            <person name="Nolan M."/>
            <person name="Kyrpides N.C."/>
            <person name="Detter J.C."/>
            <person name="Copeland A."/>
            <person name="Teshima H."/>
            <person name="Bruce D."/>
            <person name="Detter C."/>
            <person name="Tapia R."/>
            <person name="Han S."/>
            <person name="Land M.L."/>
            <person name="Ivanova N."/>
            <person name="Mikhailova N."/>
            <person name="Johnston A.W."/>
            <person name="Sanchez-Amat A."/>
        </authorList>
    </citation>
    <scope>NUCLEOTIDE SEQUENCE [LARGE SCALE GENOMIC DNA]</scope>
    <source>
        <strain evidence="14">ATCC 700492 / JCM 21426 / NBRC 103028 / MMB-1</strain>
    </source>
</reference>
<evidence type="ECO:0000313" key="14">
    <source>
        <dbReference type="Proteomes" id="UP000001062"/>
    </source>
</evidence>
<evidence type="ECO:0000313" key="13">
    <source>
        <dbReference type="EMBL" id="ADZ90462.1"/>
    </source>
</evidence>
<keyword evidence="6 11" id="KW-0808">Transferase</keyword>
<dbReference type="Pfam" id="PF00994">
    <property type="entry name" value="MoCF_biosynth"/>
    <property type="match status" value="1"/>
</dbReference>
<dbReference type="Gene3D" id="2.170.190.11">
    <property type="entry name" value="Molybdopterin biosynthesis moea protein, domain 3"/>
    <property type="match status" value="1"/>
</dbReference>
<dbReference type="eggNOG" id="COG0303">
    <property type="taxonomic scope" value="Bacteria"/>
</dbReference>
<dbReference type="GO" id="GO:0006777">
    <property type="term" value="P:Mo-molybdopterin cofactor biosynthetic process"/>
    <property type="evidence" value="ECO:0007669"/>
    <property type="project" value="UniProtKB-UniRule"/>
</dbReference>
<evidence type="ECO:0000256" key="10">
    <source>
        <dbReference type="ARBA" id="ARBA00047317"/>
    </source>
</evidence>
<keyword evidence="9 11" id="KW-0501">Molybdenum cofactor biosynthesis</keyword>
<dbReference type="InterPro" id="IPR008284">
    <property type="entry name" value="MoCF_biosynth_CS"/>
</dbReference>
<evidence type="ECO:0000256" key="4">
    <source>
        <dbReference type="ARBA" id="ARBA00010763"/>
    </source>
</evidence>
<evidence type="ECO:0000256" key="11">
    <source>
        <dbReference type="RuleBase" id="RU365090"/>
    </source>
</evidence>
<dbReference type="InterPro" id="IPR001453">
    <property type="entry name" value="MoaB/Mog_dom"/>
</dbReference>
<keyword evidence="8 11" id="KW-0460">Magnesium</keyword>
<evidence type="ECO:0000256" key="7">
    <source>
        <dbReference type="ARBA" id="ARBA00022723"/>
    </source>
</evidence>
<dbReference type="GO" id="GO:0046872">
    <property type="term" value="F:metal ion binding"/>
    <property type="evidence" value="ECO:0007669"/>
    <property type="project" value="UniProtKB-UniRule"/>
</dbReference>
<dbReference type="SMART" id="SM00852">
    <property type="entry name" value="MoCF_biosynth"/>
    <property type="match status" value="1"/>
</dbReference>
<evidence type="ECO:0000256" key="5">
    <source>
        <dbReference type="ARBA" id="ARBA00022505"/>
    </source>
</evidence>
<dbReference type="UniPathway" id="UPA00344"/>
<dbReference type="InterPro" id="IPR036135">
    <property type="entry name" value="MoeA_linker/N_sf"/>
</dbReference>
<dbReference type="Pfam" id="PF03454">
    <property type="entry name" value="MoeA_C"/>
    <property type="match status" value="1"/>
</dbReference>
<keyword evidence="14" id="KW-1185">Reference proteome</keyword>
<dbReference type="CDD" id="cd00887">
    <property type="entry name" value="MoeA"/>
    <property type="match status" value="1"/>
</dbReference>
<comment type="similarity">
    <text evidence="4 11">Belongs to the MoeA family.</text>
</comment>
<dbReference type="InterPro" id="IPR005111">
    <property type="entry name" value="MoeA_C_domain_IV"/>
</dbReference>